<keyword evidence="4" id="KW-0472">Membrane</keyword>
<feature type="domain" description="RagB/SusD" evidence="6">
    <location>
        <begin position="318"/>
        <end position="582"/>
    </location>
</feature>
<dbReference type="PROSITE" id="PS51257">
    <property type="entry name" value="PROKAR_LIPOPROTEIN"/>
    <property type="match status" value="1"/>
</dbReference>
<dbReference type="InterPro" id="IPR033985">
    <property type="entry name" value="SusD-like_N"/>
</dbReference>
<evidence type="ECO:0000313" key="9">
    <source>
        <dbReference type="Proteomes" id="UP000636110"/>
    </source>
</evidence>
<accession>A0ABR6F3T0</accession>
<dbReference type="EMBL" id="WNXC01000011">
    <property type="protein sequence ID" value="MBB2151679.1"/>
    <property type="molecule type" value="Genomic_DNA"/>
</dbReference>
<dbReference type="SUPFAM" id="SSF48452">
    <property type="entry name" value="TPR-like"/>
    <property type="match status" value="1"/>
</dbReference>
<reference evidence="8 9" key="1">
    <citation type="submission" date="2019-11" db="EMBL/GenBank/DDBJ databases">
        <title>Description of Pedobacter sp. LMG 31462T.</title>
        <authorList>
            <person name="Carlier A."/>
            <person name="Qi S."/>
            <person name="Vandamme P."/>
        </authorList>
    </citation>
    <scope>NUCLEOTIDE SEQUENCE [LARGE SCALE GENOMIC DNA]</scope>
    <source>
        <strain evidence="8 9">LMG 31462</strain>
    </source>
</reference>
<dbReference type="Pfam" id="PF14322">
    <property type="entry name" value="SusD-like_3"/>
    <property type="match status" value="1"/>
</dbReference>
<keyword evidence="9" id="KW-1185">Reference proteome</keyword>
<keyword evidence="5" id="KW-0998">Cell outer membrane</keyword>
<dbReference type="Gene3D" id="1.25.40.390">
    <property type="match status" value="1"/>
</dbReference>
<evidence type="ECO:0000256" key="5">
    <source>
        <dbReference type="ARBA" id="ARBA00023237"/>
    </source>
</evidence>
<name>A0ABR6F3T0_9SPHI</name>
<evidence type="ECO:0000259" key="6">
    <source>
        <dbReference type="Pfam" id="PF07980"/>
    </source>
</evidence>
<protein>
    <submittedName>
        <fullName evidence="8">RagB/SusD family nutrient uptake outer membrane protein</fullName>
    </submittedName>
</protein>
<dbReference type="Proteomes" id="UP000636110">
    <property type="component" value="Unassembled WGS sequence"/>
</dbReference>
<dbReference type="RefSeq" id="WP_182961649.1">
    <property type="nucleotide sequence ID" value="NZ_WNXC01000011.1"/>
</dbReference>
<comment type="similarity">
    <text evidence="2">Belongs to the SusD family.</text>
</comment>
<proteinExistence type="inferred from homology"/>
<comment type="subcellular location">
    <subcellularLocation>
        <location evidence="1">Cell outer membrane</location>
    </subcellularLocation>
</comment>
<dbReference type="InterPro" id="IPR012944">
    <property type="entry name" value="SusD_RagB_dom"/>
</dbReference>
<dbReference type="Pfam" id="PF07980">
    <property type="entry name" value="SusD_RagB"/>
    <property type="match status" value="1"/>
</dbReference>
<evidence type="ECO:0000256" key="1">
    <source>
        <dbReference type="ARBA" id="ARBA00004442"/>
    </source>
</evidence>
<keyword evidence="3" id="KW-0732">Signal</keyword>
<evidence type="ECO:0000256" key="3">
    <source>
        <dbReference type="ARBA" id="ARBA00022729"/>
    </source>
</evidence>
<dbReference type="InterPro" id="IPR011990">
    <property type="entry name" value="TPR-like_helical_dom_sf"/>
</dbReference>
<evidence type="ECO:0000259" key="7">
    <source>
        <dbReference type="Pfam" id="PF14322"/>
    </source>
</evidence>
<feature type="domain" description="SusD-like N-terminal" evidence="7">
    <location>
        <begin position="109"/>
        <end position="231"/>
    </location>
</feature>
<gene>
    <name evidence="8" type="ORF">GM920_22460</name>
</gene>
<comment type="caution">
    <text evidence="8">The sequence shown here is derived from an EMBL/GenBank/DDBJ whole genome shotgun (WGS) entry which is preliminary data.</text>
</comment>
<evidence type="ECO:0000256" key="4">
    <source>
        <dbReference type="ARBA" id="ARBA00023136"/>
    </source>
</evidence>
<sequence>MKKIYYTLTIGIALILGVTTGCKKANSFLDSQSTNDLDEVTVFADSARTSAFLLGIYGRIGFESDPVEVNQLGAPFTAATDEAESRWPGGQNVPIQMFQGSFGTGFINANNQNWTFLYTGIRMVNIYLKNVDNAPLSANLKAKSKMEARFLRAYFYHFLLKFYGGVQLVGDDVKGLSDENVNPRASFEATVNYIVSELDAVAAQLPLKNQGLDYGRVTKGAALALKARVLLSAASPLFNGGSFATDASVIPLTAYPTADASRWQKAMEASKAVMDLNQYQLVEDNITRPGNGFYKMFLDRVNSEAIFQRMLGNNKLFESNWLPPTRGGTFLIYPSQQLVDAFPMKNGKLKGDPGSGFDAANPYANRDPRLDYTVIYNGAMYFDGRVNAMAPVFTYVGAAQDGIQAATANTATNTGYYCRKMCDELIYGNSNANAQRCQPLIRYAEVLLNYAEAANESGQTNTALDQLIALRKRAGILAGADFRYGIPSTMSQIDARSLIQNERFIELAFEEQRYFDLRRWRLGADYDGKFLKGMRVTKTGNNYTYAEINVRTARYFKVNSYLFPIPVAEISINREMKQNPGW</sequence>
<evidence type="ECO:0000256" key="2">
    <source>
        <dbReference type="ARBA" id="ARBA00006275"/>
    </source>
</evidence>
<evidence type="ECO:0000313" key="8">
    <source>
        <dbReference type="EMBL" id="MBB2151679.1"/>
    </source>
</evidence>
<organism evidence="8 9">
    <name type="scientific">Pedobacter gandavensis</name>
    <dbReference type="NCBI Taxonomy" id="2679963"/>
    <lineage>
        <taxon>Bacteria</taxon>
        <taxon>Pseudomonadati</taxon>
        <taxon>Bacteroidota</taxon>
        <taxon>Sphingobacteriia</taxon>
        <taxon>Sphingobacteriales</taxon>
        <taxon>Sphingobacteriaceae</taxon>
        <taxon>Pedobacter</taxon>
    </lineage>
</organism>